<dbReference type="SUPFAM" id="SSF53448">
    <property type="entry name" value="Nucleotide-diphospho-sugar transferases"/>
    <property type="match status" value="1"/>
</dbReference>
<evidence type="ECO:0000259" key="1">
    <source>
        <dbReference type="Pfam" id="PF00535"/>
    </source>
</evidence>
<dbReference type="CDD" id="cd00761">
    <property type="entry name" value="Glyco_tranf_GTA_type"/>
    <property type="match status" value="1"/>
</dbReference>
<keyword evidence="2" id="KW-0378">Hydrolase</keyword>
<dbReference type="EMBL" id="LBWS01000025">
    <property type="protein sequence ID" value="KKR14548.1"/>
    <property type="molecule type" value="Genomic_DNA"/>
</dbReference>
<protein>
    <submittedName>
        <fullName evidence="2">Glycoside hydrolase family 2 protein</fullName>
    </submittedName>
</protein>
<name>A0A0G0NGB2_9BACT</name>
<dbReference type="PANTHER" id="PTHR43685">
    <property type="entry name" value="GLYCOSYLTRANSFERASE"/>
    <property type="match status" value="1"/>
</dbReference>
<organism evidence="2 3">
    <name type="scientific">Candidatus Falkowbacteria bacterium GW2011_GWA2_39_24</name>
    <dbReference type="NCBI Taxonomy" id="1618634"/>
    <lineage>
        <taxon>Bacteria</taxon>
        <taxon>Candidatus Falkowiibacteriota</taxon>
    </lineage>
</organism>
<gene>
    <name evidence="2" type="ORF">UT42_C0025G0007</name>
</gene>
<evidence type="ECO:0000313" key="3">
    <source>
        <dbReference type="Proteomes" id="UP000034048"/>
    </source>
</evidence>
<dbReference type="InterPro" id="IPR029044">
    <property type="entry name" value="Nucleotide-diphossugar_trans"/>
</dbReference>
<comment type="caution">
    <text evidence="2">The sequence shown here is derived from an EMBL/GenBank/DDBJ whole genome shotgun (WGS) entry which is preliminary data.</text>
</comment>
<dbReference type="Proteomes" id="UP000034048">
    <property type="component" value="Unassembled WGS sequence"/>
</dbReference>
<dbReference type="InterPro" id="IPR001173">
    <property type="entry name" value="Glyco_trans_2-like"/>
</dbReference>
<dbReference type="Gene3D" id="3.90.550.10">
    <property type="entry name" value="Spore Coat Polysaccharide Biosynthesis Protein SpsA, Chain A"/>
    <property type="match status" value="1"/>
</dbReference>
<evidence type="ECO:0000313" key="2">
    <source>
        <dbReference type="EMBL" id="KKR14548.1"/>
    </source>
</evidence>
<accession>A0A0G0NGB2</accession>
<dbReference type="AlphaFoldDB" id="A0A0G0NGB2"/>
<dbReference type="Pfam" id="PF00535">
    <property type="entry name" value="Glycos_transf_2"/>
    <property type="match status" value="1"/>
</dbReference>
<reference evidence="2 3" key="1">
    <citation type="journal article" date="2015" name="Nature">
        <title>rRNA introns, odd ribosomes, and small enigmatic genomes across a large radiation of phyla.</title>
        <authorList>
            <person name="Brown C.T."/>
            <person name="Hug L.A."/>
            <person name="Thomas B.C."/>
            <person name="Sharon I."/>
            <person name="Castelle C.J."/>
            <person name="Singh A."/>
            <person name="Wilkins M.J."/>
            <person name="Williams K.H."/>
            <person name="Banfield J.F."/>
        </authorList>
    </citation>
    <scope>NUCLEOTIDE SEQUENCE [LARGE SCALE GENOMIC DNA]</scope>
</reference>
<dbReference type="PANTHER" id="PTHR43685:SF2">
    <property type="entry name" value="GLYCOSYLTRANSFERASE 2-LIKE DOMAIN-CONTAINING PROTEIN"/>
    <property type="match status" value="1"/>
</dbReference>
<dbReference type="GO" id="GO:0016787">
    <property type="term" value="F:hydrolase activity"/>
    <property type="evidence" value="ECO:0007669"/>
    <property type="project" value="UniProtKB-KW"/>
</dbReference>
<dbReference type="InterPro" id="IPR050834">
    <property type="entry name" value="Glycosyltransf_2"/>
</dbReference>
<sequence length="249" mass="29083">MTQPSVSIIIRTKNDRPRLERLFQVLRAQDYQGQVEYIVVDTESIDGTVAYAKQQGARVINIKQSEFNYPKSLNIGCQIASGEILISLVGHALPLRTDWLSGSLQHFLDPKVAGVYGHVLPHKYPEYPKRTWAECFYYWRGFTAQWLKRRYKLDRTQFGILGCTNCAISKSLWQQHHWSEAYAGGGEDGEWASWTLAQGYYIVCDYHFSVYHSHGNNFSNMVKQHKYWCRLWQPSEFDVKNLSWRKDLF</sequence>
<feature type="domain" description="Glycosyltransferase 2-like" evidence="1">
    <location>
        <begin position="7"/>
        <end position="171"/>
    </location>
</feature>
<proteinExistence type="predicted"/>